<dbReference type="Gene3D" id="1.10.10.10">
    <property type="entry name" value="Winged helix-like DNA-binding domain superfamily/Winged helix DNA-binding domain"/>
    <property type="match status" value="1"/>
</dbReference>
<dbReference type="EMBL" id="QXJM01000040">
    <property type="protein sequence ID" value="RIE01246.1"/>
    <property type="molecule type" value="Genomic_DNA"/>
</dbReference>
<keyword evidence="1" id="KW-0805">Transcription regulation</keyword>
<evidence type="ECO:0000313" key="6">
    <source>
        <dbReference type="Proteomes" id="UP000266340"/>
    </source>
</evidence>
<keyword evidence="3" id="KW-0804">Transcription</keyword>
<proteinExistence type="predicted"/>
<name>A0A398CDI5_9BACL</name>
<evidence type="ECO:0000256" key="1">
    <source>
        <dbReference type="ARBA" id="ARBA00023015"/>
    </source>
</evidence>
<keyword evidence="2" id="KW-0238">DNA-binding</keyword>
<dbReference type="InterPro" id="IPR023187">
    <property type="entry name" value="Tscrpt_reg_MarR-type_CS"/>
</dbReference>
<dbReference type="SUPFAM" id="SSF46785">
    <property type="entry name" value="Winged helix' DNA-binding domain"/>
    <property type="match status" value="1"/>
</dbReference>
<dbReference type="PROSITE" id="PS50995">
    <property type="entry name" value="HTH_MARR_2"/>
    <property type="match status" value="1"/>
</dbReference>
<dbReference type="PANTHER" id="PTHR42756:SF1">
    <property type="entry name" value="TRANSCRIPTIONAL REPRESSOR OF EMRAB OPERON"/>
    <property type="match status" value="1"/>
</dbReference>
<sequence>MEPYRMSQSILYLKRTYIIMRKELDVRLSTFNLTTSQFEILGYLAQSGGLEQQKLQHHSGITSATLTGILDKLEARSYISRKPSHTDGRANVVTLTQQGNEVFGKLVDLILEFENEMLKGFTQAERDLLGQWLQRVAKNLGDKEYY</sequence>
<gene>
    <name evidence="5" type="ORF">D3H35_22915</name>
</gene>
<dbReference type="InterPro" id="IPR000835">
    <property type="entry name" value="HTH_MarR-typ"/>
</dbReference>
<evidence type="ECO:0000256" key="2">
    <source>
        <dbReference type="ARBA" id="ARBA00023125"/>
    </source>
</evidence>
<feature type="domain" description="HTH marR-type" evidence="4">
    <location>
        <begin position="1"/>
        <end position="138"/>
    </location>
</feature>
<dbReference type="GO" id="GO:0003677">
    <property type="term" value="F:DNA binding"/>
    <property type="evidence" value="ECO:0007669"/>
    <property type="project" value="UniProtKB-KW"/>
</dbReference>
<dbReference type="InterPro" id="IPR036388">
    <property type="entry name" value="WH-like_DNA-bd_sf"/>
</dbReference>
<evidence type="ECO:0000259" key="4">
    <source>
        <dbReference type="PROSITE" id="PS50995"/>
    </source>
</evidence>
<dbReference type="SMART" id="SM00347">
    <property type="entry name" value="HTH_MARR"/>
    <property type="match status" value="1"/>
</dbReference>
<organism evidence="5 6">
    <name type="scientific">Cohnella faecalis</name>
    <dbReference type="NCBI Taxonomy" id="2315694"/>
    <lineage>
        <taxon>Bacteria</taxon>
        <taxon>Bacillati</taxon>
        <taxon>Bacillota</taxon>
        <taxon>Bacilli</taxon>
        <taxon>Bacillales</taxon>
        <taxon>Paenibacillaceae</taxon>
        <taxon>Cohnella</taxon>
    </lineage>
</organism>
<comment type="caution">
    <text evidence="5">The sequence shown here is derived from an EMBL/GenBank/DDBJ whole genome shotgun (WGS) entry which is preliminary data.</text>
</comment>
<dbReference type="PRINTS" id="PR00598">
    <property type="entry name" value="HTHMARR"/>
</dbReference>
<dbReference type="AlphaFoldDB" id="A0A398CDI5"/>
<dbReference type="PROSITE" id="PS01117">
    <property type="entry name" value="HTH_MARR_1"/>
    <property type="match status" value="1"/>
</dbReference>
<dbReference type="GO" id="GO:0003700">
    <property type="term" value="F:DNA-binding transcription factor activity"/>
    <property type="evidence" value="ECO:0007669"/>
    <property type="project" value="InterPro"/>
</dbReference>
<evidence type="ECO:0000313" key="5">
    <source>
        <dbReference type="EMBL" id="RIE01246.1"/>
    </source>
</evidence>
<dbReference type="Proteomes" id="UP000266340">
    <property type="component" value="Unassembled WGS sequence"/>
</dbReference>
<dbReference type="PANTHER" id="PTHR42756">
    <property type="entry name" value="TRANSCRIPTIONAL REGULATOR, MARR"/>
    <property type="match status" value="1"/>
</dbReference>
<reference evidence="5 6" key="1">
    <citation type="submission" date="2018-09" db="EMBL/GenBank/DDBJ databases">
        <title>Cohnella cavernae sp. nov., isolated from a karst cave.</title>
        <authorList>
            <person name="Zhu H."/>
        </authorList>
    </citation>
    <scope>NUCLEOTIDE SEQUENCE [LARGE SCALE GENOMIC DNA]</scope>
    <source>
        <strain evidence="5 6">K2E09-144</strain>
    </source>
</reference>
<dbReference type="InterPro" id="IPR036390">
    <property type="entry name" value="WH_DNA-bd_sf"/>
</dbReference>
<keyword evidence="6" id="KW-1185">Reference proteome</keyword>
<accession>A0A398CDI5</accession>
<dbReference type="Pfam" id="PF01047">
    <property type="entry name" value="MarR"/>
    <property type="match status" value="1"/>
</dbReference>
<evidence type="ECO:0000256" key="3">
    <source>
        <dbReference type="ARBA" id="ARBA00023163"/>
    </source>
</evidence>
<protein>
    <submittedName>
        <fullName evidence="5">MarR family transcriptional regulator</fullName>
    </submittedName>
</protein>